<evidence type="ECO:0000313" key="7">
    <source>
        <dbReference type="EMBL" id="VEN61965.1"/>
    </source>
</evidence>
<dbReference type="OrthoDB" id="5414888at2759"/>
<dbReference type="CDD" id="cd00200">
    <property type="entry name" value="WD40"/>
    <property type="match status" value="1"/>
</dbReference>
<dbReference type="InterPro" id="IPR036322">
    <property type="entry name" value="WD40_repeat_dom_sf"/>
</dbReference>
<keyword evidence="4" id="KW-0539">Nucleus</keyword>
<feature type="repeat" description="WD" evidence="5">
    <location>
        <begin position="545"/>
        <end position="586"/>
    </location>
</feature>
<keyword evidence="8" id="KW-1185">Reference proteome</keyword>
<gene>
    <name evidence="7" type="ORF">CALMAC_LOCUS19232</name>
</gene>
<dbReference type="Proteomes" id="UP000410492">
    <property type="component" value="Unassembled WGS sequence"/>
</dbReference>
<feature type="repeat" description="WD" evidence="5">
    <location>
        <begin position="414"/>
        <end position="455"/>
    </location>
</feature>
<evidence type="ECO:0000313" key="8">
    <source>
        <dbReference type="Proteomes" id="UP000410492"/>
    </source>
</evidence>
<feature type="domain" description="U3 small nucleolar RNA-associated protein 13 C-terminal" evidence="6">
    <location>
        <begin position="640"/>
        <end position="771"/>
    </location>
</feature>
<dbReference type="PROSITE" id="PS50082">
    <property type="entry name" value="WD_REPEATS_2"/>
    <property type="match status" value="9"/>
</dbReference>
<dbReference type="Pfam" id="PF00400">
    <property type="entry name" value="WD40"/>
    <property type="match status" value="9"/>
</dbReference>
<dbReference type="EMBL" id="CAACVG010013556">
    <property type="protein sequence ID" value="VEN61965.1"/>
    <property type="molecule type" value="Genomic_DNA"/>
</dbReference>
<dbReference type="SMART" id="SM00320">
    <property type="entry name" value="WD40"/>
    <property type="match status" value="13"/>
</dbReference>
<dbReference type="PRINTS" id="PR00320">
    <property type="entry name" value="GPROTEINBRPT"/>
</dbReference>
<evidence type="ECO:0000256" key="1">
    <source>
        <dbReference type="ARBA" id="ARBA00004604"/>
    </source>
</evidence>
<dbReference type="Gene3D" id="2.130.10.10">
    <property type="entry name" value="YVTN repeat-like/Quinoprotein amine dehydrogenase"/>
    <property type="match status" value="4"/>
</dbReference>
<dbReference type="PANTHER" id="PTHR19854:SF15">
    <property type="entry name" value="TRANSDUCIN BETA-LIKE PROTEIN 3"/>
    <property type="match status" value="1"/>
</dbReference>
<dbReference type="InterPro" id="IPR020472">
    <property type="entry name" value="WD40_PAC1"/>
</dbReference>
<dbReference type="GO" id="GO:0034511">
    <property type="term" value="F:U3 snoRNA binding"/>
    <property type="evidence" value="ECO:0007669"/>
    <property type="project" value="TreeGrafter"/>
</dbReference>
<accession>A0A653DPL3</accession>
<dbReference type="InterPro" id="IPR001680">
    <property type="entry name" value="WD40_rpt"/>
</dbReference>
<dbReference type="AlphaFoldDB" id="A0A653DPL3"/>
<dbReference type="SUPFAM" id="SSF50978">
    <property type="entry name" value="WD40 repeat-like"/>
    <property type="match status" value="2"/>
</dbReference>
<comment type="subcellular location">
    <subcellularLocation>
        <location evidence="1">Nucleus</location>
        <location evidence="1">Nucleolus</location>
    </subcellularLocation>
</comment>
<dbReference type="PANTHER" id="PTHR19854">
    <property type="entry name" value="TRANSDUCIN BETA-LIKE 3"/>
    <property type="match status" value="1"/>
</dbReference>
<evidence type="ECO:0000256" key="4">
    <source>
        <dbReference type="ARBA" id="ARBA00023242"/>
    </source>
</evidence>
<dbReference type="GO" id="GO:0032040">
    <property type="term" value="C:small-subunit processome"/>
    <property type="evidence" value="ECO:0007669"/>
    <property type="project" value="InterPro"/>
</dbReference>
<evidence type="ECO:0000256" key="5">
    <source>
        <dbReference type="PROSITE-ProRule" id="PRU00221"/>
    </source>
</evidence>
<dbReference type="PROSITE" id="PS50294">
    <property type="entry name" value="WD_REPEATS_REGION"/>
    <property type="match status" value="6"/>
</dbReference>
<feature type="repeat" description="WD" evidence="5">
    <location>
        <begin position="587"/>
        <end position="619"/>
    </location>
</feature>
<feature type="repeat" description="WD" evidence="5">
    <location>
        <begin position="248"/>
        <end position="275"/>
    </location>
</feature>
<dbReference type="InterPro" id="IPR015943">
    <property type="entry name" value="WD40/YVTN_repeat-like_dom_sf"/>
</dbReference>
<dbReference type="InterPro" id="IPR019775">
    <property type="entry name" value="WD40_repeat_CS"/>
</dbReference>
<feature type="repeat" description="WD" evidence="5">
    <location>
        <begin position="462"/>
        <end position="493"/>
    </location>
</feature>
<feature type="repeat" description="WD" evidence="5">
    <location>
        <begin position="369"/>
        <end position="401"/>
    </location>
</feature>
<feature type="repeat" description="WD" evidence="5">
    <location>
        <begin position="181"/>
        <end position="222"/>
    </location>
</feature>
<evidence type="ECO:0000256" key="2">
    <source>
        <dbReference type="ARBA" id="ARBA00022574"/>
    </source>
</evidence>
<evidence type="ECO:0000259" key="6">
    <source>
        <dbReference type="Pfam" id="PF08625"/>
    </source>
</evidence>
<dbReference type="InterPro" id="IPR013934">
    <property type="entry name" value="Utp13_C"/>
</dbReference>
<dbReference type="Pfam" id="PF08625">
    <property type="entry name" value="Utp13"/>
    <property type="match status" value="1"/>
</dbReference>
<protein>
    <recommendedName>
        <fullName evidence="6">U3 small nucleolar RNA-associated protein 13 C-terminal domain-containing protein</fullName>
    </recommendedName>
</protein>
<dbReference type="GO" id="GO:0000472">
    <property type="term" value="P:endonucleolytic cleavage to generate mature 5'-end of SSU-rRNA from (SSU-rRNA, 5.8S rRNA, LSU-rRNA)"/>
    <property type="evidence" value="ECO:0007669"/>
    <property type="project" value="TreeGrafter"/>
</dbReference>
<sequence length="779" mass="86373">MVNKPKLKEAFGVETKYGAFYTGGNVEWHEDILYCQTESSISLLNTDNGAVERTVGELSTEDVDVIQTFTTDGRYIITSHRSGLLKMWNEKGELEKTWKYIHKGPVVKLALKGMRLASGGADSIVRLWDLQHQACQLGLKGCQGVVNVVEFHPDQEIILASGDDGKINCYELLRGEPSDSYNAHYSKVTALVFSHDFKHFATCGRDKVIILWEFGNTTALKTIPTYQAVEVIVSLPKKFKVPGFKSAPDGIYVASAGEKGTISIWDLTKAKQVYLQTNSLVTPASEEGGLAVTHLRFHMKSKSLALVSVDQNIIIYHLKSFACLKQFIGFSDEILDITYVGKDDSYIAVATNSNDIKLYQATTMTCQLLKAHTDLVLALSTSKSNPNLMLSSSKDNTVRLWVLDGTTMNCVAVGMRHTGSVGTVAFSNSAKFAISASQDTCLKVWEIPEQHKNASLDCLYTEIAHDRDINCVAVSPNDKIIATSSQDKTAKLWTDNLSLVGVLRGHKRGVWSIRFSPIDQVVLTSSADCTIKLWSVADLSCLKTFEGHEASVLKAEFISSGMQIVSAGADGLIKLFTIKSSECVCTLDQHEARVWALAINRDESVIVTGGSDSILVKWKDVTEELKIRRLKEAEEMALQEQQLSNYLQSEEYLKALKLALRLDKPMQVLRIVENIIKKGEGGLGETISGLRNDQKENLLRTVIGWNMNSRYCHPAQLVLNVLLNELQTGEFRPAGLGSSLEGALPYTERHFKRLTQLMQDLNFMTYMINCMTPHAKVND</sequence>
<evidence type="ECO:0000256" key="3">
    <source>
        <dbReference type="ARBA" id="ARBA00022737"/>
    </source>
</evidence>
<keyword evidence="2 5" id="KW-0853">WD repeat</keyword>
<feature type="repeat" description="WD" evidence="5">
    <location>
        <begin position="116"/>
        <end position="131"/>
    </location>
</feature>
<dbReference type="GO" id="GO:0030686">
    <property type="term" value="C:90S preribosome"/>
    <property type="evidence" value="ECO:0007669"/>
    <property type="project" value="TreeGrafter"/>
</dbReference>
<feature type="repeat" description="WD" evidence="5">
    <location>
        <begin position="503"/>
        <end position="544"/>
    </location>
</feature>
<reference evidence="7 8" key="1">
    <citation type="submission" date="2019-01" db="EMBL/GenBank/DDBJ databases">
        <authorList>
            <person name="Sayadi A."/>
        </authorList>
    </citation>
    <scope>NUCLEOTIDE SEQUENCE [LARGE SCALE GENOMIC DNA]</scope>
</reference>
<dbReference type="GO" id="GO:0000480">
    <property type="term" value="P:endonucleolytic cleavage in 5'-ETS of tricistronic rRNA transcript (SSU-rRNA, 5.8S rRNA, LSU-rRNA)"/>
    <property type="evidence" value="ECO:0007669"/>
    <property type="project" value="TreeGrafter"/>
</dbReference>
<dbReference type="PROSITE" id="PS00678">
    <property type="entry name" value="WD_REPEATS_1"/>
    <property type="match status" value="2"/>
</dbReference>
<proteinExistence type="predicted"/>
<name>A0A653DPL3_CALMS</name>
<organism evidence="7 8">
    <name type="scientific">Callosobruchus maculatus</name>
    <name type="common">Southern cowpea weevil</name>
    <name type="synonym">Pulse bruchid</name>
    <dbReference type="NCBI Taxonomy" id="64391"/>
    <lineage>
        <taxon>Eukaryota</taxon>
        <taxon>Metazoa</taxon>
        <taxon>Ecdysozoa</taxon>
        <taxon>Arthropoda</taxon>
        <taxon>Hexapoda</taxon>
        <taxon>Insecta</taxon>
        <taxon>Pterygota</taxon>
        <taxon>Neoptera</taxon>
        <taxon>Endopterygota</taxon>
        <taxon>Coleoptera</taxon>
        <taxon>Polyphaga</taxon>
        <taxon>Cucujiformia</taxon>
        <taxon>Chrysomeloidea</taxon>
        <taxon>Chrysomelidae</taxon>
        <taxon>Bruchinae</taxon>
        <taxon>Bruchini</taxon>
        <taxon>Callosobruchus</taxon>
    </lineage>
</organism>
<keyword evidence="3" id="KW-0677">Repeat</keyword>